<keyword evidence="3" id="KW-1185">Reference proteome</keyword>
<proteinExistence type="predicted"/>
<organism evidence="2 3">
    <name type="scientific">Rousettus aegyptiacus</name>
    <name type="common">Egyptian fruit bat</name>
    <name type="synonym">Pteropus aegyptiacus</name>
    <dbReference type="NCBI Taxonomy" id="9407"/>
    <lineage>
        <taxon>Eukaryota</taxon>
        <taxon>Metazoa</taxon>
        <taxon>Chordata</taxon>
        <taxon>Craniata</taxon>
        <taxon>Vertebrata</taxon>
        <taxon>Euteleostomi</taxon>
        <taxon>Mammalia</taxon>
        <taxon>Eutheria</taxon>
        <taxon>Laurasiatheria</taxon>
        <taxon>Chiroptera</taxon>
        <taxon>Yinpterochiroptera</taxon>
        <taxon>Pteropodoidea</taxon>
        <taxon>Pteropodidae</taxon>
        <taxon>Rousettinae</taxon>
        <taxon>Rousettus</taxon>
    </lineage>
</organism>
<keyword evidence="1" id="KW-0732">Signal</keyword>
<accession>A0A7J8C2U4</accession>
<protein>
    <recommendedName>
        <fullName evidence="4">Secreted protein</fullName>
    </recommendedName>
</protein>
<dbReference type="Proteomes" id="UP000593571">
    <property type="component" value="Unassembled WGS sequence"/>
</dbReference>
<sequence>MLARSIAWMSQASLVVWAWNVRDAYYGGGTASTQLGKLLGQKNRTLSLLHSRPRATLPPPKHWALTAPSPPGASSHTLASPPCYHLSLSSQSSDFLAILLPLQAWHSYLLRAPGTRASHSSVNLSSLGKELPQIKWDRLGP</sequence>
<evidence type="ECO:0000256" key="1">
    <source>
        <dbReference type="SAM" id="SignalP"/>
    </source>
</evidence>
<comment type="caution">
    <text evidence="2">The sequence shown here is derived from an EMBL/GenBank/DDBJ whole genome shotgun (WGS) entry which is preliminary data.</text>
</comment>
<evidence type="ECO:0000313" key="2">
    <source>
        <dbReference type="EMBL" id="KAF6405185.1"/>
    </source>
</evidence>
<dbReference type="AlphaFoldDB" id="A0A7J8C2U4"/>
<evidence type="ECO:0008006" key="4">
    <source>
        <dbReference type="Google" id="ProtNLM"/>
    </source>
</evidence>
<reference evidence="2 3" key="1">
    <citation type="journal article" date="2020" name="Nature">
        <title>Six reference-quality genomes reveal evolution of bat adaptations.</title>
        <authorList>
            <person name="Jebb D."/>
            <person name="Huang Z."/>
            <person name="Pippel M."/>
            <person name="Hughes G.M."/>
            <person name="Lavrichenko K."/>
            <person name="Devanna P."/>
            <person name="Winkler S."/>
            <person name="Jermiin L.S."/>
            <person name="Skirmuntt E.C."/>
            <person name="Katzourakis A."/>
            <person name="Burkitt-Gray L."/>
            <person name="Ray D.A."/>
            <person name="Sullivan K.A.M."/>
            <person name="Roscito J.G."/>
            <person name="Kirilenko B.M."/>
            <person name="Davalos L.M."/>
            <person name="Corthals A.P."/>
            <person name="Power M.L."/>
            <person name="Jones G."/>
            <person name="Ransome R.D."/>
            <person name="Dechmann D.K.N."/>
            <person name="Locatelli A.G."/>
            <person name="Puechmaille S.J."/>
            <person name="Fedrigo O."/>
            <person name="Jarvis E.D."/>
            <person name="Hiller M."/>
            <person name="Vernes S.C."/>
            <person name="Myers E.W."/>
            <person name="Teeling E.C."/>
        </authorList>
    </citation>
    <scope>NUCLEOTIDE SEQUENCE [LARGE SCALE GENOMIC DNA]</scope>
    <source>
        <strain evidence="2">MRouAeg1</strain>
        <tissue evidence="2">Muscle</tissue>
    </source>
</reference>
<feature type="signal peptide" evidence="1">
    <location>
        <begin position="1"/>
        <end position="18"/>
    </location>
</feature>
<feature type="chain" id="PRO_5029622100" description="Secreted protein" evidence="1">
    <location>
        <begin position="19"/>
        <end position="141"/>
    </location>
</feature>
<gene>
    <name evidence="2" type="ORF">HJG63_009489</name>
</gene>
<dbReference type="EMBL" id="JACASE010000015">
    <property type="protein sequence ID" value="KAF6405185.1"/>
    <property type="molecule type" value="Genomic_DNA"/>
</dbReference>
<evidence type="ECO:0000313" key="3">
    <source>
        <dbReference type="Proteomes" id="UP000593571"/>
    </source>
</evidence>
<name>A0A7J8C2U4_ROUAE</name>